<dbReference type="EMBL" id="BGZK01000448">
    <property type="protein sequence ID" value="GBP44209.1"/>
    <property type="molecule type" value="Genomic_DNA"/>
</dbReference>
<protein>
    <submittedName>
        <fullName evidence="2">Uncharacterized protein</fullName>
    </submittedName>
</protein>
<evidence type="ECO:0000313" key="3">
    <source>
        <dbReference type="Proteomes" id="UP000299102"/>
    </source>
</evidence>
<organism evidence="2 3">
    <name type="scientific">Eumeta variegata</name>
    <name type="common">Bagworm moth</name>
    <name type="synonym">Eumeta japonica</name>
    <dbReference type="NCBI Taxonomy" id="151549"/>
    <lineage>
        <taxon>Eukaryota</taxon>
        <taxon>Metazoa</taxon>
        <taxon>Ecdysozoa</taxon>
        <taxon>Arthropoda</taxon>
        <taxon>Hexapoda</taxon>
        <taxon>Insecta</taxon>
        <taxon>Pterygota</taxon>
        <taxon>Neoptera</taxon>
        <taxon>Endopterygota</taxon>
        <taxon>Lepidoptera</taxon>
        <taxon>Glossata</taxon>
        <taxon>Ditrysia</taxon>
        <taxon>Tineoidea</taxon>
        <taxon>Psychidae</taxon>
        <taxon>Oiketicinae</taxon>
        <taxon>Eumeta</taxon>
    </lineage>
</organism>
<name>A0A4C1W132_EUMVA</name>
<gene>
    <name evidence="2" type="ORF">EVAR_31653_1</name>
</gene>
<dbReference type="Proteomes" id="UP000299102">
    <property type="component" value="Unassembled WGS sequence"/>
</dbReference>
<dbReference type="AlphaFoldDB" id="A0A4C1W132"/>
<reference evidence="2 3" key="1">
    <citation type="journal article" date="2019" name="Commun. Biol.">
        <title>The bagworm genome reveals a unique fibroin gene that provides high tensile strength.</title>
        <authorList>
            <person name="Kono N."/>
            <person name="Nakamura H."/>
            <person name="Ohtoshi R."/>
            <person name="Tomita M."/>
            <person name="Numata K."/>
            <person name="Arakawa K."/>
        </authorList>
    </citation>
    <scope>NUCLEOTIDE SEQUENCE [LARGE SCALE GENOMIC DNA]</scope>
</reference>
<proteinExistence type="predicted"/>
<evidence type="ECO:0000313" key="2">
    <source>
        <dbReference type="EMBL" id="GBP44209.1"/>
    </source>
</evidence>
<accession>A0A4C1W132</accession>
<keyword evidence="3" id="KW-1185">Reference proteome</keyword>
<sequence>MKYPPHRVVPSERRAIPQTNSGGRGPARYKLRANLPHVVSRELTGRPTRTHRRRTLLIDPYTSPPRGRGQTARRGQIAIVVTDTRISSGIDLTLSRVIERVVELESKNMLANEFVLNIESVGASGRLYV</sequence>
<feature type="region of interest" description="Disordered" evidence="1">
    <location>
        <begin position="1"/>
        <end position="26"/>
    </location>
</feature>
<comment type="caution">
    <text evidence="2">The sequence shown here is derived from an EMBL/GenBank/DDBJ whole genome shotgun (WGS) entry which is preliminary data.</text>
</comment>
<evidence type="ECO:0000256" key="1">
    <source>
        <dbReference type="SAM" id="MobiDB-lite"/>
    </source>
</evidence>